<dbReference type="AlphaFoldDB" id="A0A7K9N1Z6"/>
<reference evidence="1 2" key="1">
    <citation type="submission" date="2019-09" db="EMBL/GenBank/DDBJ databases">
        <title>Bird 10,000 Genomes (B10K) Project - Family phase.</title>
        <authorList>
            <person name="Zhang G."/>
        </authorList>
    </citation>
    <scope>NUCLEOTIDE SEQUENCE [LARGE SCALE GENOMIC DNA]</scope>
    <source>
        <strain evidence="1">B10K-DU-001-25</strain>
        <tissue evidence="1">Muscle</tissue>
    </source>
</reference>
<dbReference type="InterPro" id="IPR018154">
    <property type="entry name" value="TLV/ENV_coat_polyprotein"/>
</dbReference>
<feature type="non-terminal residue" evidence="1">
    <location>
        <position position="1"/>
    </location>
</feature>
<sequence length="83" mass="9446">ETVDENPLWKVMQAVYDTLNKTSPSVTNHCWLCYDTRPPFYEALGVDQTYNISTEQNPSRCKWADRKKGITMQNVMGKGACIG</sequence>
<evidence type="ECO:0000313" key="1">
    <source>
        <dbReference type="EMBL" id="NXH80920.1"/>
    </source>
</evidence>
<accession>A0A7K9N1Z6</accession>
<gene>
    <name evidence="1" type="primary">Env1_0</name>
    <name evidence="1" type="ORF">EDOCOE_R15309</name>
</gene>
<feature type="non-terminal residue" evidence="1">
    <location>
        <position position="83"/>
    </location>
</feature>
<protein>
    <submittedName>
        <fullName evidence="1">ENV1 protein</fullName>
    </submittedName>
</protein>
<proteinExistence type="predicted"/>
<dbReference type="EMBL" id="VWZW01000881">
    <property type="protein sequence ID" value="NXH80920.1"/>
    <property type="molecule type" value="Genomic_DNA"/>
</dbReference>
<organism evidence="1 2">
    <name type="scientific">Edolisoma coerulescens</name>
    <dbReference type="NCBI Taxonomy" id="2585810"/>
    <lineage>
        <taxon>Eukaryota</taxon>
        <taxon>Metazoa</taxon>
        <taxon>Chordata</taxon>
        <taxon>Craniata</taxon>
        <taxon>Vertebrata</taxon>
        <taxon>Euteleostomi</taxon>
        <taxon>Archelosauria</taxon>
        <taxon>Archosauria</taxon>
        <taxon>Dinosauria</taxon>
        <taxon>Saurischia</taxon>
        <taxon>Theropoda</taxon>
        <taxon>Coelurosauria</taxon>
        <taxon>Aves</taxon>
        <taxon>Neognathae</taxon>
        <taxon>Neoaves</taxon>
        <taxon>Telluraves</taxon>
        <taxon>Australaves</taxon>
        <taxon>Passeriformes</taxon>
        <taxon>Corvoidea</taxon>
        <taxon>Campephagidae</taxon>
        <taxon>Edolisoma</taxon>
    </lineage>
</organism>
<comment type="caution">
    <text evidence="1">The sequence shown here is derived from an EMBL/GenBank/DDBJ whole genome shotgun (WGS) entry which is preliminary data.</text>
</comment>
<name>A0A7K9N1Z6_9CORV</name>
<evidence type="ECO:0000313" key="2">
    <source>
        <dbReference type="Proteomes" id="UP000526889"/>
    </source>
</evidence>
<dbReference type="Proteomes" id="UP000526889">
    <property type="component" value="Unassembled WGS sequence"/>
</dbReference>
<keyword evidence="2" id="KW-1185">Reference proteome</keyword>
<dbReference type="Pfam" id="PF00429">
    <property type="entry name" value="TLV_coat"/>
    <property type="match status" value="1"/>
</dbReference>